<comment type="caution">
    <text evidence="2">The sequence shown here is derived from an EMBL/GenBank/DDBJ whole genome shotgun (WGS) entry which is preliminary data.</text>
</comment>
<accession>A0AAW3TS78</accession>
<sequence length="618" mass="63818">MPTSARTRVRLLARGAALTAIAIAAVPAFTSAIGQERPESILPPGFGEPASQPAARPTPARTGASAAPAPAASGTPASGQAAGAGMVQPLPSDTPTPVVSATPTPVATIDPSVLAQYEMPAFARRSLDRVGPAGVREGGLEANAFAGADGRFAEALMRRVAAPLPSRWLSILLRRTLAAQLDTPENVDGADFAAERAWLLLRMGESVAARAVAQSVDNANYTPKLYQVAMNTALATGDPGELCGIADAGLAATHERGWTMAQAMCAALAAEPGRAKTLLAAAKRRNVASGIDYQLAQKVVGAGPDGGQAVTIEWAGVDVLTAWRFGLAIATGVTVPDTLFATTGQQARYWYALSPSVPLGDRVPYAEAAAGQGVLSSAALVDLYGAVDAANDMPSGAAAAANDLRAAYVGNDVDTRLAAMRRLWGGDDKGAEPSYARLVLTARAAGRLPARLGVADARYLVASMLTAGLDRTVTRWRPAVEEGGDAWAMIALADPDMTGQLSYRQLSSYVGRGDAALKQRLFFAGLAGLGRLSADDIERAAKALDVRIGAENTWTRAIDRAAADGQQGMVVVLAAIGMQTPRWDGVPPAMLYRIVGALRAVGLEGEARMIAAEALARA</sequence>
<keyword evidence="3" id="KW-1185">Reference proteome</keyword>
<feature type="compositionally biased region" description="Low complexity" evidence="1">
    <location>
        <begin position="49"/>
        <end position="105"/>
    </location>
</feature>
<evidence type="ECO:0000313" key="3">
    <source>
        <dbReference type="Proteomes" id="UP000528945"/>
    </source>
</evidence>
<name>A0AAW3TS78_9SPHN</name>
<evidence type="ECO:0000256" key="1">
    <source>
        <dbReference type="SAM" id="MobiDB-lite"/>
    </source>
</evidence>
<dbReference type="AlphaFoldDB" id="A0AAW3TS78"/>
<reference evidence="2 3" key="1">
    <citation type="submission" date="2020-08" db="EMBL/GenBank/DDBJ databases">
        <title>Genomic Encyclopedia of Type Strains, Phase IV (KMG-IV): sequencing the most valuable type-strain genomes for metagenomic binning, comparative biology and taxonomic classification.</title>
        <authorList>
            <person name="Goeker M."/>
        </authorList>
    </citation>
    <scope>NUCLEOTIDE SEQUENCE [LARGE SCALE GENOMIC DNA]</scope>
    <source>
        <strain evidence="2 3">DSM 15581</strain>
    </source>
</reference>
<feature type="region of interest" description="Disordered" evidence="1">
    <location>
        <begin position="37"/>
        <end position="105"/>
    </location>
</feature>
<organism evidence="2 3">
    <name type="scientific">Sphingomonas aquatilis</name>
    <dbReference type="NCBI Taxonomy" id="93063"/>
    <lineage>
        <taxon>Bacteria</taxon>
        <taxon>Pseudomonadati</taxon>
        <taxon>Pseudomonadota</taxon>
        <taxon>Alphaproteobacteria</taxon>
        <taxon>Sphingomonadales</taxon>
        <taxon>Sphingomonadaceae</taxon>
        <taxon>Sphingomonas</taxon>
    </lineage>
</organism>
<gene>
    <name evidence="2" type="ORF">GGR47_002778</name>
</gene>
<dbReference type="EMBL" id="JACIDB010000006">
    <property type="protein sequence ID" value="MBB3876523.1"/>
    <property type="molecule type" value="Genomic_DNA"/>
</dbReference>
<proteinExistence type="predicted"/>
<protein>
    <submittedName>
        <fullName evidence="2">Uncharacterized protein</fullName>
    </submittedName>
</protein>
<evidence type="ECO:0000313" key="2">
    <source>
        <dbReference type="EMBL" id="MBB3876523.1"/>
    </source>
</evidence>
<dbReference type="Proteomes" id="UP000528945">
    <property type="component" value="Unassembled WGS sequence"/>
</dbReference>